<evidence type="ECO:0000256" key="2">
    <source>
        <dbReference type="ARBA" id="ARBA00022741"/>
    </source>
</evidence>
<comment type="caution">
    <text evidence="10">The sequence shown here is derived from an EMBL/GenBank/DDBJ whole genome shotgun (WGS) entry which is preliminary data.</text>
</comment>
<reference evidence="10" key="1">
    <citation type="journal article" date="2014" name="Front. Microbiol.">
        <title>High frequency of phylogenetically diverse reductive dehalogenase-homologous genes in deep subseafloor sedimentary metagenomes.</title>
        <authorList>
            <person name="Kawai M."/>
            <person name="Futagami T."/>
            <person name="Toyoda A."/>
            <person name="Takaki Y."/>
            <person name="Nishi S."/>
            <person name="Hori S."/>
            <person name="Arai W."/>
            <person name="Tsubouchi T."/>
            <person name="Morono Y."/>
            <person name="Uchiyama I."/>
            <person name="Ito T."/>
            <person name="Fujiyama A."/>
            <person name="Inagaki F."/>
            <person name="Takami H."/>
        </authorList>
    </citation>
    <scope>NUCLEOTIDE SEQUENCE</scope>
    <source>
        <strain evidence="10">Expedition CK06-06</strain>
    </source>
</reference>
<dbReference type="Gene3D" id="3.90.600.10">
    <property type="entry name" value="Phosphoribosylglycinamide synthetase, C-terminal domain"/>
    <property type="match status" value="1"/>
</dbReference>
<dbReference type="InterPro" id="IPR000115">
    <property type="entry name" value="PRibGlycinamide_synth"/>
</dbReference>
<evidence type="ECO:0000256" key="4">
    <source>
        <dbReference type="ARBA" id="ARBA00022840"/>
    </source>
</evidence>
<dbReference type="PANTHER" id="PTHR43472">
    <property type="entry name" value="PHOSPHORIBOSYLAMINE--GLYCINE LIGASE"/>
    <property type="match status" value="1"/>
</dbReference>
<dbReference type="InterPro" id="IPR020560">
    <property type="entry name" value="PRibGlycinamide_synth_C-dom"/>
</dbReference>
<dbReference type="SUPFAM" id="SSF56059">
    <property type="entry name" value="Glutathione synthetase ATP-binding domain-like"/>
    <property type="match status" value="1"/>
</dbReference>
<keyword evidence="1" id="KW-0436">Ligase</keyword>
<keyword evidence="3" id="KW-0658">Purine biosynthesis</keyword>
<protein>
    <recommendedName>
        <fullName evidence="6">Glycinamide ribonucleotide synthetase</fullName>
    </recommendedName>
    <alternativeName>
        <fullName evidence="7">Phosphoribosylglycinamide synthetase</fullName>
    </alternativeName>
</protein>
<name>X1AZ12_9ZZZZ</name>
<evidence type="ECO:0000256" key="1">
    <source>
        <dbReference type="ARBA" id="ARBA00022598"/>
    </source>
</evidence>
<dbReference type="GO" id="GO:0009113">
    <property type="term" value="P:purine nucleobase biosynthetic process"/>
    <property type="evidence" value="ECO:0007669"/>
    <property type="project" value="InterPro"/>
</dbReference>
<feature type="region of interest" description="Disordered" evidence="8">
    <location>
        <begin position="1"/>
        <end position="26"/>
    </location>
</feature>
<dbReference type="InterPro" id="IPR037123">
    <property type="entry name" value="PRibGlycinamide_synth_C_sf"/>
</dbReference>
<keyword evidence="4" id="KW-0067">ATP-binding</keyword>
<dbReference type="InterPro" id="IPR020559">
    <property type="entry name" value="PRibGlycinamide_synth_CS"/>
</dbReference>
<evidence type="ECO:0000313" key="10">
    <source>
        <dbReference type="EMBL" id="GAG87990.1"/>
    </source>
</evidence>
<organism evidence="10">
    <name type="scientific">marine sediment metagenome</name>
    <dbReference type="NCBI Taxonomy" id="412755"/>
    <lineage>
        <taxon>unclassified sequences</taxon>
        <taxon>metagenomes</taxon>
        <taxon>ecological metagenomes</taxon>
    </lineage>
</organism>
<dbReference type="SUPFAM" id="SSF51246">
    <property type="entry name" value="Rudiment single hybrid motif"/>
    <property type="match status" value="1"/>
</dbReference>
<dbReference type="Pfam" id="PF02843">
    <property type="entry name" value="GARS_C"/>
    <property type="match status" value="1"/>
</dbReference>
<dbReference type="InterPro" id="IPR011054">
    <property type="entry name" value="Rudment_hybrid_motif"/>
</dbReference>
<evidence type="ECO:0000256" key="3">
    <source>
        <dbReference type="ARBA" id="ARBA00022755"/>
    </source>
</evidence>
<keyword evidence="2" id="KW-0547">Nucleotide-binding</keyword>
<dbReference type="FunFam" id="3.90.600.10:FF:000001">
    <property type="entry name" value="Trifunctional purine biosynthetic protein adenosine-3"/>
    <property type="match status" value="1"/>
</dbReference>
<dbReference type="PANTHER" id="PTHR43472:SF1">
    <property type="entry name" value="PHOSPHORIBOSYLAMINE--GLYCINE LIGASE, CHLOROPLASTIC"/>
    <property type="match status" value="1"/>
</dbReference>
<evidence type="ECO:0000256" key="7">
    <source>
        <dbReference type="ARBA" id="ARBA00042864"/>
    </source>
</evidence>
<evidence type="ECO:0000259" key="9">
    <source>
        <dbReference type="SMART" id="SM01210"/>
    </source>
</evidence>
<dbReference type="PROSITE" id="PS00184">
    <property type="entry name" value="GARS"/>
    <property type="match status" value="1"/>
</dbReference>
<dbReference type="Pfam" id="PF01071">
    <property type="entry name" value="GARS_A"/>
    <property type="match status" value="1"/>
</dbReference>
<gene>
    <name evidence="10" type="ORF">S01H4_30450</name>
</gene>
<dbReference type="Gene3D" id="3.30.470.20">
    <property type="entry name" value="ATP-grasp fold, B domain"/>
    <property type="match status" value="1"/>
</dbReference>
<dbReference type="GO" id="GO:0004637">
    <property type="term" value="F:phosphoribosylamine-glycine ligase activity"/>
    <property type="evidence" value="ECO:0007669"/>
    <property type="project" value="InterPro"/>
</dbReference>
<dbReference type="AlphaFoldDB" id="X1AZ12"/>
<feature type="non-terminal residue" evidence="10">
    <location>
        <position position="1"/>
    </location>
</feature>
<dbReference type="GO" id="GO:0005524">
    <property type="term" value="F:ATP binding"/>
    <property type="evidence" value="ECO:0007669"/>
    <property type="project" value="UniProtKB-KW"/>
</dbReference>
<accession>X1AZ12</accession>
<comment type="similarity">
    <text evidence="5">Belongs to the GARS family.</text>
</comment>
<dbReference type="GO" id="GO:0006164">
    <property type="term" value="P:purine nucleotide biosynthetic process"/>
    <property type="evidence" value="ECO:0007669"/>
    <property type="project" value="UniProtKB-KW"/>
</dbReference>
<sequence>YLLESSQDHKAIGDADTGPNTGGMGAYSPAPVVSEEVMDQVVSDMLVPTVDAMNRRGSPYRGLLYAGIMITPAGPKLLEYNCRFGDPETQPLMVRLKSDLLAALLAVCRGELDKVDLEWDPRPAVCVVMSSGGYPGTYEKGKAIEGIDQADKLEDTVVFQAGTALLDGELVTSGGRVLGVTALGDDITQAKARAYEAVSKINFQGAYYRRDISDKALSAPSSS</sequence>
<feature type="compositionally biased region" description="Basic and acidic residues" evidence="8">
    <location>
        <begin position="1"/>
        <end position="13"/>
    </location>
</feature>
<dbReference type="SMART" id="SM01210">
    <property type="entry name" value="GARS_C"/>
    <property type="match status" value="1"/>
</dbReference>
<feature type="domain" description="Phosphoribosylglycinamide synthetase C-domain" evidence="9">
    <location>
        <begin position="123"/>
        <end position="217"/>
    </location>
</feature>
<evidence type="ECO:0000256" key="5">
    <source>
        <dbReference type="ARBA" id="ARBA00038345"/>
    </source>
</evidence>
<evidence type="ECO:0000256" key="6">
    <source>
        <dbReference type="ARBA" id="ARBA00042242"/>
    </source>
</evidence>
<proteinExistence type="inferred from homology"/>
<dbReference type="EMBL" id="BART01015719">
    <property type="protein sequence ID" value="GAG87990.1"/>
    <property type="molecule type" value="Genomic_DNA"/>
</dbReference>
<evidence type="ECO:0000256" key="8">
    <source>
        <dbReference type="SAM" id="MobiDB-lite"/>
    </source>
</evidence>
<dbReference type="InterPro" id="IPR020561">
    <property type="entry name" value="PRibGlycinamid_synth_ATP-grasp"/>
</dbReference>
<dbReference type="SMART" id="SM01209">
    <property type="entry name" value="GARS_A"/>
    <property type="match status" value="1"/>
</dbReference>